<name>I2NNI6_NEISI</name>
<proteinExistence type="predicted"/>
<dbReference type="Proteomes" id="UP000004473">
    <property type="component" value="Unassembled WGS sequence"/>
</dbReference>
<dbReference type="EMBL" id="AJMT01000136">
    <property type="protein sequence ID" value="EIG27397.1"/>
    <property type="molecule type" value="Genomic_DNA"/>
</dbReference>
<dbReference type="AlphaFoldDB" id="I2NNI6"/>
<evidence type="ECO:0000313" key="2">
    <source>
        <dbReference type="Proteomes" id="UP000004473"/>
    </source>
</evidence>
<organism evidence="1 2">
    <name type="scientific">Neisseria sicca VK64</name>
    <dbReference type="NCBI Taxonomy" id="1095748"/>
    <lineage>
        <taxon>Bacteria</taxon>
        <taxon>Pseudomonadati</taxon>
        <taxon>Pseudomonadota</taxon>
        <taxon>Betaproteobacteria</taxon>
        <taxon>Neisseriales</taxon>
        <taxon>Neisseriaceae</taxon>
        <taxon>Neisseria</taxon>
    </lineage>
</organism>
<evidence type="ECO:0000313" key="1">
    <source>
        <dbReference type="EMBL" id="EIG27397.1"/>
    </source>
</evidence>
<reference evidence="1 2" key="1">
    <citation type="submission" date="2012-04" db="EMBL/GenBank/DDBJ databases">
        <authorList>
            <person name="Harkins D.M."/>
            <person name="Madupu R."/>
            <person name="Durkin A.S."/>
            <person name="Torralba M."/>
            <person name="Methe B."/>
            <person name="Sutton G.G."/>
            <person name="Nelson K.E."/>
        </authorList>
    </citation>
    <scope>NUCLEOTIDE SEQUENCE [LARGE SCALE GENOMIC DNA]</scope>
    <source>
        <strain evidence="1 2">VK64</strain>
    </source>
</reference>
<sequence length="38" mass="4483">MKKKRESNKKNTANFKQNTELEANIASKFTSFVIFLFE</sequence>
<protein>
    <submittedName>
        <fullName evidence="1">Uncharacterized protein</fullName>
    </submittedName>
</protein>
<comment type="caution">
    <text evidence="1">The sequence shown here is derived from an EMBL/GenBank/DDBJ whole genome shotgun (WGS) entry which is preliminary data.</text>
</comment>
<gene>
    <name evidence="1" type="ORF">HMPREF1051_1393</name>
</gene>
<accession>I2NNI6</accession>